<feature type="coiled-coil region" evidence="1">
    <location>
        <begin position="95"/>
        <end position="122"/>
    </location>
</feature>
<dbReference type="EMBL" id="JBJQOH010000001">
    <property type="protein sequence ID" value="KAL3701303.1"/>
    <property type="molecule type" value="Genomic_DNA"/>
</dbReference>
<evidence type="ECO:0000313" key="2">
    <source>
        <dbReference type="EMBL" id="KAL3701303.1"/>
    </source>
</evidence>
<accession>A0ABD3IC78</accession>
<evidence type="ECO:0000313" key="3">
    <source>
        <dbReference type="Proteomes" id="UP001633002"/>
    </source>
</evidence>
<organism evidence="2 3">
    <name type="scientific">Riccia sorocarpa</name>
    <dbReference type="NCBI Taxonomy" id="122646"/>
    <lineage>
        <taxon>Eukaryota</taxon>
        <taxon>Viridiplantae</taxon>
        <taxon>Streptophyta</taxon>
        <taxon>Embryophyta</taxon>
        <taxon>Marchantiophyta</taxon>
        <taxon>Marchantiopsida</taxon>
        <taxon>Marchantiidae</taxon>
        <taxon>Marchantiales</taxon>
        <taxon>Ricciaceae</taxon>
        <taxon>Riccia</taxon>
    </lineage>
</organism>
<evidence type="ECO:0000256" key="1">
    <source>
        <dbReference type="SAM" id="Coils"/>
    </source>
</evidence>
<keyword evidence="1" id="KW-0175">Coiled coil</keyword>
<keyword evidence="3" id="KW-1185">Reference proteome</keyword>
<dbReference type="Proteomes" id="UP001633002">
    <property type="component" value="Unassembled WGS sequence"/>
</dbReference>
<comment type="caution">
    <text evidence="2">The sequence shown here is derived from an EMBL/GenBank/DDBJ whole genome shotgun (WGS) entry which is preliminary data.</text>
</comment>
<reference evidence="2 3" key="1">
    <citation type="submission" date="2024-09" db="EMBL/GenBank/DDBJ databases">
        <title>Chromosome-scale assembly of Riccia sorocarpa.</title>
        <authorList>
            <person name="Paukszto L."/>
        </authorList>
    </citation>
    <scope>NUCLEOTIDE SEQUENCE [LARGE SCALE GENOMIC DNA]</scope>
    <source>
        <strain evidence="2">LP-2024</strain>
        <tissue evidence="2">Aerial parts of the thallus</tissue>
    </source>
</reference>
<name>A0ABD3IC78_9MARC</name>
<sequence length="131" mass="15414">MGESHEIPWAIMQFDFGLHLRSAYIWKALRDVKEAEYGDAYCQDVSFGVTLGVDTRDVTRLQGISLVMFDRLLAAEIIQLQQEHEQTSTFYQINKEQMELCRKNFEEQNLSLRDEITDLQKEFDEVRRFTG</sequence>
<dbReference type="AlphaFoldDB" id="A0ABD3IC78"/>
<protein>
    <submittedName>
        <fullName evidence="2">Uncharacterized protein</fullName>
    </submittedName>
</protein>
<proteinExistence type="predicted"/>
<gene>
    <name evidence="2" type="ORF">R1sor_019325</name>
</gene>